<evidence type="ECO:0000313" key="2">
    <source>
        <dbReference type="Proteomes" id="UP000039046"/>
    </source>
</evidence>
<dbReference type="Proteomes" id="UP000039046">
    <property type="component" value="Unassembled WGS sequence"/>
</dbReference>
<gene>
    <name evidence="1" type="ORF">VHEMI08095</name>
</gene>
<reference evidence="1 2" key="1">
    <citation type="journal article" date="2015" name="Genome Announc.">
        <title>Draft Genome Sequence and Gene Annotation of the Entomopathogenic Fungus Verticillium hemipterigenum.</title>
        <authorList>
            <person name="Horn F."/>
            <person name="Habel A."/>
            <person name="Scharf D.H."/>
            <person name="Dworschak J."/>
            <person name="Brakhage A.A."/>
            <person name="Guthke R."/>
            <person name="Hertweck C."/>
            <person name="Linde J."/>
        </authorList>
    </citation>
    <scope>NUCLEOTIDE SEQUENCE [LARGE SCALE GENOMIC DNA]</scope>
</reference>
<proteinExistence type="predicted"/>
<name>A0A0A1TP31_9HYPO</name>
<dbReference type="AlphaFoldDB" id="A0A0A1TP31"/>
<accession>A0A0A1TP31</accession>
<dbReference type="HOGENOM" id="CLU_1321721_0_0_1"/>
<protein>
    <submittedName>
        <fullName evidence="1">Uncharacterized protein</fullName>
    </submittedName>
</protein>
<sequence length="208" mass="21070">MQFSTTTLAAIALQQVAANAATPGERAPALAAPLALIAATPAPTATVAANVHDIQRRDAVACLTSALLALNVPTPAPRLQSYVFGAITDINTASINDVCVAQVPASLSSDFMDFASKANAFYSSLSSREPAHCGTSVDVPLPKVLCTSESATYIFTSDGAAVTTEVIKNGPLPTKIVISDAKGAASARTYSAGMLTGAVAVALGSMML</sequence>
<keyword evidence="2" id="KW-1185">Reference proteome</keyword>
<organism evidence="1 2">
    <name type="scientific">[Torrubiella] hemipterigena</name>
    <dbReference type="NCBI Taxonomy" id="1531966"/>
    <lineage>
        <taxon>Eukaryota</taxon>
        <taxon>Fungi</taxon>
        <taxon>Dikarya</taxon>
        <taxon>Ascomycota</taxon>
        <taxon>Pezizomycotina</taxon>
        <taxon>Sordariomycetes</taxon>
        <taxon>Hypocreomycetidae</taxon>
        <taxon>Hypocreales</taxon>
        <taxon>Clavicipitaceae</taxon>
        <taxon>Clavicipitaceae incertae sedis</taxon>
        <taxon>'Torrubiella' clade</taxon>
    </lineage>
</organism>
<dbReference type="EMBL" id="CDHN01000004">
    <property type="protein sequence ID" value="CEJ92442.1"/>
    <property type="molecule type" value="Genomic_DNA"/>
</dbReference>
<evidence type="ECO:0000313" key="1">
    <source>
        <dbReference type="EMBL" id="CEJ92442.1"/>
    </source>
</evidence>